<name>A0ABY7BM12_9FIRM</name>
<reference evidence="2" key="1">
    <citation type="submission" date="2022-12" db="EMBL/GenBank/DDBJ databases">
        <authorList>
            <person name="Bing R.G."/>
            <person name="Willard D.J."/>
            <person name="Manesh M.J.H."/>
            <person name="Laemthong T."/>
            <person name="Crosby J.R."/>
            <person name="Kelly R.M."/>
        </authorList>
    </citation>
    <scope>NUCLEOTIDE SEQUENCE</scope>
    <source>
        <strain evidence="2">DSM 8990</strain>
    </source>
</reference>
<keyword evidence="3" id="KW-1185">Reference proteome</keyword>
<feature type="region of interest" description="Disordered" evidence="1">
    <location>
        <begin position="57"/>
        <end position="79"/>
    </location>
</feature>
<evidence type="ECO:0000313" key="2">
    <source>
        <dbReference type="EMBL" id="WAM33882.1"/>
    </source>
</evidence>
<accession>A0ABY7BM12</accession>
<evidence type="ECO:0000256" key="1">
    <source>
        <dbReference type="SAM" id="MobiDB-lite"/>
    </source>
</evidence>
<dbReference type="Proteomes" id="UP001164909">
    <property type="component" value="Chromosome"/>
</dbReference>
<protein>
    <submittedName>
        <fullName evidence="2">Uncharacterized protein</fullName>
    </submittedName>
</protein>
<organism evidence="2 3">
    <name type="scientific">Caldicellulosiruptor morganii</name>
    <dbReference type="NCBI Taxonomy" id="1387555"/>
    <lineage>
        <taxon>Bacteria</taxon>
        <taxon>Bacillati</taxon>
        <taxon>Bacillota</taxon>
        <taxon>Bacillota incertae sedis</taxon>
        <taxon>Caldicellulosiruptorales</taxon>
        <taxon>Caldicellulosiruptoraceae</taxon>
        <taxon>Caldicellulosiruptor</taxon>
    </lineage>
</organism>
<evidence type="ECO:0000313" key="3">
    <source>
        <dbReference type="Proteomes" id="UP001164909"/>
    </source>
</evidence>
<dbReference type="EMBL" id="CP113865">
    <property type="protein sequence ID" value="WAM33882.1"/>
    <property type="molecule type" value="Genomic_DNA"/>
</dbReference>
<feature type="compositionally biased region" description="Polar residues" evidence="1">
    <location>
        <begin position="60"/>
        <end position="73"/>
    </location>
</feature>
<proteinExistence type="predicted"/>
<sequence length="126" mass="15260">MDYLQKIAKKIYDDIVREYELYNQFKAYIKQKTSAPTEPEEILYLYCMSNFNERSELANKDSSTNNKNPQTDLIDSGDYHDEFIDETESEDWVEDFYYDEYDMSSEMDDIVNDSDFWDAFDYEWND</sequence>
<dbReference type="RefSeq" id="WP_045168608.1">
    <property type="nucleotide sequence ID" value="NZ_CP113865.1"/>
</dbReference>
<gene>
    <name evidence="2" type="ORF">OTK00_000022</name>
</gene>